<reference evidence="4" key="1">
    <citation type="submission" date="2021-04" db="EMBL/GenBank/DDBJ databases">
        <title>Pseudonocardia sp. nov., isolated from sandy soil of mangrove forest.</title>
        <authorList>
            <person name="Zan Z."/>
            <person name="Huang R."/>
            <person name="Liu W."/>
        </authorList>
    </citation>
    <scope>NUCLEOTIDE SEQUENCE</scope>
    <source>
        <strain evidence="4">S2-4</strain>
    </source>
</reference>
<comment type="caution">
    <text evidence="4">The sequence shown here is derived from an EMBL/GenBank/DDBJ whole genome shotgun (WGS) entry which is preliminary data.</text>
</comment>
<dbReference type="PANTHER" id="PTHR42834">
    <property type="entry name" value="ENDONUCLEASE/EXONUCLEASE/PHOSPHATASE FAMILY PROTEIN (AFU_ORTHOLOGUE AFUA_3G09210)"/>
    <property type="match status" value="1"/>
</dbReference>
<dbReference type="InterPro" id="IPR036691">
    <property type="entry name" value="Endo/exonu/phosph_ase_sf"/>
</dbReference>
<dbReference type="CDD" id="cd04486">
    <property type="entry name" value="YhcR_OBF_like"/>
    <property type="match status" value="1"/>
</dbReference>
<dbReference type="SUPFAM" id="SSF56219">
    <property type="entry name" value="DNase I-like"/>
    <property type="match status" value="1"/>
</dbReference>
<dbReference type="Proteomes" id="UP001165283">
    <property type="component" value="Unassembled WGS sequence"/>
</dbReference>
<keyword evidence="4" id="KW-0540">Nuclease</keyword>
<evidence type="ECO:0000256" key="1">
    <source>
        <dbReference type="SAM" id="MobiDB-lite"/>
    </source>
</evidence>
<keyword evidence="2" id="KW-0732">Signal</keyword>
<keyword evidence="5" id="KW-1185">Reference proteome</keyword>
<dbReference type="InterPro" id="IPR005135">
    <property type="entry name" value="Endo/exonuclease/phosphatase"/>
</dbReference>
<dbReference type="EMBL" id="JAGSOV010000066">
    <property type="protein sequence ID" value="MCO1659500.1"/>
    <property type="molecule type" value="Genomic_DNA"/>
</dbReference>
<gene>
    <name evidence="4" type="ORF">KDL28_30955</name>
</gene>
<sequence>MGWFPAPSGVHVTPRLPTALVAATALALALPATAAAQPTTPRIHDVQGSTRLSPLAGQVVAGVPGVVTAVRAFGSARGFWFADPEPDADAATSEGLFVFTGATTPDVAVGDAVQVGGTVAEFRPTASGETPETTPNQSITQLTGATWTVTAQGRPLPPAEVLAPGTVPATYATAGTDEDAPLDPAASALDFYESREGMVLRVQDARVVGRTDEFDGLWVTTEPDRNPTARGGTLYASYDDPNGGRLKVESLVPRAEQPFPVADVGDRLAGTTEGPLDYTRFGGYVLQATTLGEHVPGGLTRETAAPAAPGQLSVGTYNVENLFAGDDPAEFARLATGVVTNMAAPDVIALEEIQDNSGPADDGIVAADATLRRFVEAIVAAGGPRYDFRLVDPEDQADGGQPGGNIRVAFLFDPARVAFVDRPGATPTTAVRAVPAAGGAALSISPGRVAPTDPAWDASRKPLAGEFSVAGHTVFVIANHFASKGGDQPLHSRTQPPLRSSEEQRGRQAAVLRGFVDELLAVDPRAEVVVLGDLNDYAFSPSVQTLTAGGALRALIDTLPPEERYGYVFDGNSQALDHVLVSPAVTDPGYDVVHINAEFADQASDHDPQVVRFVPGAGAR</sequence>
<keyword evidence="4" id="KW-0378">Hydrolase</keyword>
<feature type="chain" id="PRO_5045523850" evidence="2">
    <location>
        <begin position="35"/>
        <end position="620"/>
    </location>
</feature>
<dbReference type="PANTHER" id="PTHR42834:SF1">
    <property type="entry name" value="ENDONUCLEASE_EXONUCLEASE_PHOSPHATASE FAMILY PROTEIN (AFU_ORTHOLOGUE AFUA_3G09210)"/>
    <property type="match status" value="1"/>
</dbReference>
<feature type="domain" description="Endonuclease/exonuclease/phosphatase" evidence="3">
    <location>
        <begin position="315"/>
        <end position="606"/>
    </location>
</feature>
<dbReference type="Pfam" id="PF03372">
    <property type="entry name" value="Exo_endo_phos"/>
    <property type="match status" value="1"/>
</dbReference>
<protein>
    <submittedName>
        <fullName evidence="4">Endonuclease/exonuclease/phosphatase family protein</fullName>
    </submittedName>
</protein>
<name>A0ABT1A8Z2_9PSEU</name>
<feature type="region of interest" description="Disordered" evidence="1">
    <location>
        <begin position="486"/>
        <end position="506"/>
    </location>
</feature>
<dbReference type="Gene3D" id="3.60.10.10">
    <property type="entry name" value="Endonuclease/exonuclease/phosphatase"/>
    <property type="match status" value="1"/>
</dbReference>
<organism evidence="4 5">
    <name type="scientific">Pseudonocardia humida</name>
    <dbReference type="NCBI Taxonomy" id="2800819"/>
    <lineage>
        <taxon>Bacteria</taxon>
        <taxon>Bacillati</taxon>
        <taxon>Actinomycetota</taxon>
        <taxon>Actinomycetes</taxon>
        <taxon>Pseudonocardiales</taxon>
        <taxon>Pseudonocardiaceae</taxon>
        <taxon>Pseudonocardia</taxon>
    </lineage>
</organism>
<evidence type="ECO:0000259" key="3">
    <source>
        <dbReference type="Pfam" id="PF03372"/>
    </source>
</evidence>
<evidence type="ECO:0000313" key="4">
    <source>
        <dbReference type="EMBL" id="MCO1659500.1"/>
    </source>
</evidence>
<dbReference type="GO" id="GO:0004519">
    <property type="term" value="F:endonuclease activity"/>
    <property type="evidence" value="ECO:0007669"/>
    <property type="project" value="UniProtKB-KW"/>
</dbReference>
<feature type="signal peptide" evidence="2">
    <location>
        <begin position="1"/>
        <end position="34"/>
    </location>
</feature>
<accession>A0ABT1A8Z2</accession>
<proteinExistence type="predicted"/>
<evidence type="ECO:0000313" key="5">
    <source>
        <dbReference type="Proteomes" id="UP001165283"/>
    </source>
</evidence>
<keyword evidence="4" id="KW-0255">Endonuclease</keyword>
<evidence type="ECO:0000256" key="2">
    <source>
        <dbReference type="SAM" id="SignalP"/>
    </source>
</evidence>